<comment type="caution">
    <text evidence="6">The sequence shown here is derived from an EMBL/GenBank/DDBJ whole genome shotgun (WGS) entry which is preliminary data.</text>
</comment>
<evidence type="ECO:0000313" key="6">
    <source>
        <dbReference type="EMBL" id="REJ26658.1"/>
    </source>
</evidence>
<feature type="domain" description="Carbohydrate kinase FGGY N-terminal" evidence="4">
    <location>
        <begin position="5"/>
        <end position="247"/>
    </location>
</feature>
<gene>
    <name evidence="6" type="ORF">C6P37_13180</name>
</gene>
<dbReference type="InterPro" id="IPR050406">
    <property type="entry name" value="FGGY_Carb_Kinase"/>
</dbReference>
<dbReference type="PIRSF" id="PIRSF000538">
    <property type="entry name" value="GlpK"/>
    <property type="match status" value="1"/>
</dbReference>
<feature type="domain" description="Carbohydrate kinase FGGY C-terminal" evidence="5">
    <location>
        <begin position="258"/>
        <end position="451"/>
    </location>
</feature>
<evidence type="ECO:0000256" key="2">
    <source>
        <dbReference type="ARBA" id="ARBA00022679"/>
    </source>
</evidence>
<dbReference type="Gene3D" id="3.30.420.40">
    <property type="match status" value="2"/>
</dbReference>
<protein>
    <recommendedName>
        <fullName evidence="8">Carbohydrate kinase</fullName>
    </recommendedName>
</protein>
<dbReference type="CDD" id="cd07773">
    <property type="entry name" value="ASKHA_NBD_FGGY_FK"/>
    <property type="match status" value="1"/>
</dbReference>
<dbReference type="EMBL" id="QEWE01000024">
    <property type="protein sequence ID" value="REJ26658.1"/>
    <property type="molecule type" value="Genomic_DNA"/>
</dbReference>
<keyword evidence="3" id="KW-0418">Kinase</keyword>
<dbReference type="SUPFAM" id="SSF53067">
    <property type="entry name" value="Actin-like ATPase domain"/>
    <property type="match status" value="2"/>
</dbReference>
<dbReference type="PANTHER" id="PTHR43095">
    <property type="entry name" value="SUGAR KINASE"/>
    <property type="match status" value="1"/>
</dbReference>
<reference evidence="6 7" key="1">
    <citation type="submission" date="2018-03" db="EMBL/GenBank/DDBJ databases">
        <authorList>
            <person name="Keele B.F."/>
        </authorList>
    </citation>
    <scope>NUCLEOTIDE SEQUENCE [LARGE SCALE GENOMIC DNA]</scope>
    <source>
        <strain evidence="6">ZCTH4_d</strain>
    </source>
</reference>
<proteinExistence type="inferred from homology"/>
<evidence type="ECO:0008006" key="8">
    <source>
        <dbReference type="Google" id="ProtNLM"/>
    </source>
</evidence>
<dbReference type="InterPro" id="IPR018485">
    <property type="entry name" value="FGGY_C"/>
</dbReference>
<dbReference type="GO" id="GO:0016301">
    <property type="term" value="F:kinase activity"/>
    <property type="evidence" value="ECO:0007669"/>
    <property type="project" value="UniProtKB-KW"/>
</dbReference>
<dbReference type="PANTHER" id="PTHR43095:SF5">
    <property type="entry name" value="XYLULOSE KINASE"/>
    <property type="match status" value="1"/>
</dbReference>
<dbReference type="AlphaFoldDB" id="A0A3E0K1U3"/>
<evidence type="ECO:0000259" key="5">
    <source>
        <dbReference type="Pfam" id="PF02782"/>
    </source>
</evidence>
<dbReference type="InterPro" id="IPR043129">
    <property type="entry name" value="ATPase_NBD"/>
</dbReference>
<evidence type="ECO:0000256" key="3">
    <source>
        <dbReference type="ARBA" id="ARBA00022777"/>
    </source>
</evidence>
<organism evidence="6 7">
    <name type="scientific">Caldibacillus debilis</name>
    <dbReference type="NCBI Taxonomy" id="301148"/>
    <lineage>
        <taxon>Bacteria</taxon>
        <taxon>Bacillati</taxon>
        <taxon>Bacillota</taxon>
        <taxon>Bacilli</taxon>
        <taxon>Bacillales</taxon>
        <taxon>Bacillaceae</taxon>
        <taxon>Caldibacillus</taxon>
    </lineage>
</organism>
<dbReference type="Pfam" id="PF00370">
    <property type="entry name" value="FGGY_N"/>
    <property type="match status" value="1"/>
</dbReference>
<dbReference type="Pfam" id="PF02782">
    <property type="entry name" value="FGGY_C"/>
    <property type="match status" value="1"/>
</dbReference>
<comment type="similarity">
    <text evidence="1">Belongs to the FGGY kinase family.</text>
</comment>
<keyword evidence="2" id="KW-0808">Transferase</keyword>
<dbReference type="Proteomes" id="UP000257014">
    <property type="component" value="Unassembled WGS sequence"/>
</dbReference>
<dbReference type="InterPro" id="IPR018484">
    <property type="entry name" value="FGGY_N"/>
</dbReference>
<evidence type="ECO:0000259" key="4">
    <source>
        <dbReference type="Pfam" id="PF00370"/>
    </source>
</evidence>
<evidence type="ECO:0000256" key="1">
    <source>
        <dbReference type="ARBA" id="ARBA00009156"/>
    </source>
</evidence>
<dbReference type="GO" id="GO:0005975">
    <property type="term" value="P:carbohydrate metabolic process"/>
    <property type="evidence" value="ECO:0007669"/>
    <property type="project" value="InterPro"/>
</dbReference>
<sequence length="500" mass="56367">MNLVYIIGIDIGTTNSKVALFSAKGFKQEKLYRFETGKKINKDETDFDLDQIWLNLKRGIKEVSNEIKEKNKIVGISIASVGESGVLLDSHNRRIGPAIAWFDPRGREYIKKLEKKNALNKIYRITGIPPHSNYSLPKILWIRNKYPESNKHDVTWLCLANYFAFLLTGKKTTEVTLASRTLAFDIEKNDWSEEILESVHLDRTIFPPLVRSGEPIGHLTKEIAEELMLNKETMVAVAGHDHMVGSLSVGLNPNNELLNSTGTTEGLLIIQEKPNLSAESLNCKLSNGVYVRPGYYSYFGSLPSVGYSINWARNLFGFNVSLLNEGLQSILNVYQSGGFNKKEILFIPHIRGSGPPIRSTQSKGLIYGFDDKTTREDIIFGLFLGLCFELKNLFLIFKKLSHLEKPIVKVIGPAALNPLWLQLKADVLGCDVYAYEIEEAVAKGAAISFAYSQNLIKQTNDFVNEKVTIYHPNKLKTEQFDGLFQSKYLHLLKAKNQIEN</sequence>
<evidence type="ECO:0000313" key="7">
    <source>
        <dbReference type="Proteomes" id="UP000257014"/>
    </source>
</evidence>
<dbReference type="InterPro" id="IPR000577">
    <property type="entry name" value="Carb_kinase_FGGY"/>
</dbReference>
<name>A0A3E0K1U3_9BACI</name>
<accession>A0A3E0K1U3</accession>